<dbReference type="Proteomes" id="UP000235114">
    <property type="component" value="Unassembled WGS sequence"/>
</dbReference>
<dbReference type="InterPro" id="IPR029058">
    <property type="entry name" value="AB_hydrolase_fold"/>
</dbReference>
<keyword evidence="4" id="KW-0720">Serine protease</keyword>
<dbReference type="Gene3D" id="2.120.10.30">
    <property type="entry name" value="TolB, C-terminal domain"/>
    <property type="match status" value="2"/>
</dbReference>
<dbReference type="FunFam" id="3.40.50.1820:FF:000028">
    <property type="entry name" value="S9 family peptidase"/>
    <property type="match status" value="1"/>
</dbReference>
<dbReference type="GO" id="GO:0006508">
    <property type="term" value="P:proteolysis"/>
    <property type="evidence" value="ECO:0007669"/>
    <property type="project" value="UniProtKB-KW"/>
</dbReference>
<dbReference type="PANTHER" id="PTHR42776:SF27">
    <property type="entry name" value="DIPEPTIDYL PEPTIDASE FAMILY MEMBER 6"/>
    <property type="match status" value="1"/>
</dbReference>
<dbReference type="InterPro" id="IPR011042">
    <property type="entry name" value="6-blade_b-propeller_TolB-like"/>
</dbReference>
<dbReference type="InterPro" id="IPR001375">
    <property type="entry name" value="Peptidase_S9_cat"/>
</dbReference>
<dbReference type="OrthoDB" id="108903at2"/>
<keyword evidence="2" id="KW-0645">Protease</keyword>
<proteinExistence type="inferred from homology"/>
<dbReference type="PANTHER" id="PTHR42776">
    <property type="entry name" value="SERINE PEPTIDASE S9 FAMILY MEMBER"/>
    <property type="match status" value="1"/>
</dbReference>
<reference evidence="6 8" key="1">
    <citation type="submission" date="2017-11" db="EMBL/GenBank/DDBJ databases">
        <title>Comparitive Functional Genomics of Dry Heat Resistant strains isolated from the Viking Spacecraft.</title>
        <authorList>
            <person name="Seuylemezian A."/>
            <person name="Cooper K."/>
            <person name="Vaishampayan P."/>
        </authorList>
    </citation>
    <scope>NUCLEOTIDE SEQUENCE [LARGE SCALE GENOMIC DNA]</scope>
    <source>
        <strain evidence="6 8">M4.6</strain>
    </source>
</reference>
<reference evidence="7 9" key="2">
    <citation type="submission" date="2017-12" db="EMBL/GenBank/DDBJ databases">
        <title>Comparative Functional Genomics of Dry Heat Resistant strains isolated from the Viking Spacecraft.</title>
        <authorList>
            <person name="Seuylemezian A."/>
            <person name="Cooper K."/>
            <person name="Vaishampayan P."/>
        </authorList>
    </citation>
    <scope>NUCLEOTIDE SEQUENCE [LARGE SCALE GENOMIC DNA]</scope>
    <source>
        <strain evidence="7 9">ATCC 29669</strain>
    </source>
</reference>
<feature type="domain" description="Peptidase S9 prolyl oligopeptidase catalytic" evidence="5">
    <location>
        <begin position="445"/>
        <end position="654"/>
    </location>
</feature>
<accession>A0A2N5GKN9</accession>
<keyword evidence="3" id="KW-0378">Hydrolase</keyword>
<dbReference type="AlphaFoldDB" id="A0A2N5GKN9"/>
<evidence type="ECO:0000256" key="1">
    <source>
        <dbReference type="ARBA" id="ARBA00010040"/>
    </source>
</evidence>
<gene>
    <name evidence="6" type="ORF">CU635_13030</name>
    <name evidence="7" type="ORF">CVD25_09310</name>
</gene>
<dbReference type="Proteomes" id="UP000234951">
    <property type="component" value="Unassembled WGS sequence"/>
</dbReference>
<protein>
    <submittedName>
        <fullName evidence="6">S9 family peptidase</fullName>
    </submittedName>
</protein>
<dbReference type="RefSeq" id="WP_101577803.1">
    <property type="nucleotide sequence ID" value="NZ_PGVA01000028.1"/>
</dbReference>
<evidence type="ECO:0000256" key="4">
    <source>
        <dbReference type="ARBA" id="ARBA00022825"/>
    </source>
</evidence>
<organism evidence="6 8">
    <name type="scientific">Bacillus canaveralius</name>
    <dbReference type="NCBI Taxonomy" id="1403243"/>
    <lineage>
        <taxon>Bacteria</taxon>
        <taxon>Bacillati</taxon>
        <taxon>Bacillota</taxon>
        <taxon>Bacilli</taxon>
        <taxon>Bacillales</taxon>
        <taxon>Bacillaceae</taxon>
        <taxon>Bacillus</taxon>
    </lineage>
</organism>
<dbReference type="SUPFAM" id="SSF53474">
    <property type="entry name" value="alpha/beta-Hydrolases"/>
    <property type="match status" value="1"/>
</dbReference>
<dbReference type="Gene3D" id="3.40.50.1820">
    <property type="entry name" value="alpha/beta hydrolase"/>
    <property type="match status" value="1"/>
</dbReference>
<dbReference type="Pfam" id="PF00326">
    <property type="entry name" value="Peptidase_S9"/>
    <property type="match status" value="1"/>
</dbReference>
<dbReference type="GO" id="GO:0004252">
    <property type="term" value="F:serine-type endopeptidase activity"/>
    <property type="evidence" value="ECO:0007669"/>
    <property type="project" value="TreeGrafter"/>
</dbReference>
<evidence type="ECO:0000256" key="3">
    <source>
        <dbReference type="ARBA" id="ARBA00022801"/>
    </source>
</evidence>
<evidence type="ECO:0000313" key="6">
    <source>
        <dbReference type="EMBL" id="PLR82087.1"/>
    </source>
</evidence>
<evidence type="ECO:0000313" key="7">
    <source>
        <dbReference type="EMBL" id="PLR98007.1"/>
    </source>
</evidence>
<evidence type="ECO:0000256" key="2">
    <source>
        <dbReference type="ARBA" id="ARBA00022670"/>
    </source>
</evidence>
<dbReference type="EMBL" id="PGVA01000028">
    <property type="protein sequence ID" value="PLR82087.1"/>
    <property type="molecule type" value="Genomic_DNA"/>
</dbReference>
<dbReference type="Pfam" id="PF07676">
    <property type="entry name" value="PD40"/>
    <property type="match status" value="1"/>
</dbReference>
<dbReference type="SUPFAM" id="SSF82171">
    <property type="entry name" value="DPP6 N-terminal domain-like"/>
    <property type="match status" value="1"/>
</dbReference>
<comment type="caution">
    <text evidence="6">The sequence shown here is derived from an EMBL/GenBank/DDBJ whole genome shotgun (WGS) entry which is preliminary data.</text>
</comment>
<comment type="similarity">
    <text evidence="1">Belongs to the peptidase S9C family.</text>
</comment>
<evidence type="ECO:0000313" key="8">
    <source>
        <dbReference type="Proteomes" id="UP000234951"/>
    </source>
</evidence>
<evidence type="ECO:0000259" key="5">
    <source>
        <dbReference type="Pfam" id="PF00326"/>
    </source>
</evidence>
<dbReference type="InterPro" id="IPR011659">
    <property type="entry name" value="WD40"/>
</dbReference>
<sequence length="671" mass="76013">MSKRLLKAEDLLSLNLVGDPQVSPKKDRVAYVLTKLDIVKDGYYSSIYVSDFEGQSQQLTYYESDKLIKDKSPKWSPNGEQLAFLSNRTGSTQVWMLPVEGGGEAIPVTSIDGNIQEFAWSPDATKLLLTVEETINSKNKSDIKEITRLRYKADGIRDFLESRKHIFLFDIHTNGYTKITEGDFDFYGAIFSPNGKELVYLGSREGAQEIEYVPSIWRFNIENNEEKLLYQGSGPIRSLAYSPDGLWVGFIGHEHGETSSANLNVWAVSIETTSARNLTSILDRTVDNPVRVDAAYDTGQPRIVWDQNSTSIFFTATDRGSIQLYKTNLDGEVSKPLSEDQHTITSFAMIDDHHAVFVQAHCHSTGDLVIQNIDKIDEKKNLTTWNDPLFTQIQLSTPEHITVTSEDGLEIEGWILHPVRISKEAKHPLVLQIHGGPHSAYGYGFQHEWQLMAAKGYAVLYTNPRGSQGYGEDFLRRVVGDWGGEDYKDLMTAVDYVLDTFSYIDQEQLFVTGASYGGYMTNMITARTNRFKAAATQNSVTNLYSMFGTSDIGFYFNSAQLGGADMWDDEETVMKFSPIRYAKNVKTPTLILHNEDDYRCPMEQAEQWYIALRRLGVDTKFLRFPNENHGIASKGKPTHRLERLRHLIEWFENYRLNHSNESIVQTSATNA</sequence>
<evidence type="ECO:0000313" key="9">
    <source>
        <dbReference type="Proteomes" id="UP000235114"/>
    </source>
</evidence>
<dbReference type="EMBL" id="PGVD01000025">
    <property type="protein sequence ID" value="PLR98007.1"/>
    <property type="molecule type" value="Genomic_DNA"/>
</dbReference>
<keyword evidence="9" id="KW-1185">Reference proteome</keyword>
<name>A0A2N5GKN9_9BACI</name>